<dbReference type="SUPFAM" id="SSF47370">
    <property type="entry name" value="Bromodomain"/>
    <property type="match status" value="2"/>
</dbReference>
<proteinExistence type="predicted"/>
<evidence type="ECO:0000256" key="2">
    <source>
        <dbReference type="PROSITE-ProRule" id="PRU00035"/>
    </source>
</evidence>
<feature type="compositionally biased region" description="Polar residues" evidence="3">
    <location>
        <begin position="42"/>
        <end position="51"/>
    </location>
</feature>
<gene>
    <name evidence="6" type="ORF">FFLO_02824</name>
</gene>
<feature type="compositionally biased region" description="Pro residues" evidence="3">
    <location>
        <begin position="1"/>
        <end position="10"/>
    </location>
</feature>
<feature type="compositionally biased region" description="Pro residues" evidence="3">
    <location>
        <begin position="64"/>
        <end position="83"/>
    </location>
</feature>
<dbReference type="GO" id="GO:0005634">
    <property type="term" value="C:nucleus"/>
    <property type="evidence" value="ECO:0007669"/>
    <property type="project" value="TreeGrafter"/>
</dbReference>
<dbReference type="InterPro" id="IPR050935">
    <property type="entry name" value="Bromo_chromatin_reader"/>
</dbReference>
<dbReference type="Pfam" id="PF17035">
    <property type="entry name" value="BET"/>
    <property type="match status" value="1"/>
</dbReference>
<organism evidence="6 7">
    <name type="scientific">Filobasidium floriforme</name>
    <dbReference type="NCBI Taxonomy" id="5210"/>
    <lineage>
        <taxon>Eukaryota</taxon>
        <taxon>Fungi</taxon>
        <taxon>Dikarya</taxon>
        <taxon>Basidiomycota</taxon>
        <taxon>Agaricomycotina</taxon>
        <taxon>Tremellomycetes</taxon>
        <taxon>Filobasidiales</taxon>
        <taxon>Filobasidiaceae</taxon>
        <taxon>Filobasidium</taxon>
    </lineage>
</organism>
<dbReference type="Pfam" id="PF00439">
    <property type="entry name" value="Bromodomain"/>
    <property type="match status" value="2"/>
</dbReference>
<feature type="domain" description="Bromo" evidence="4">
    <location>
        <begin position="507"/>
        <end position="579"/>
    </location>
</feature>
<dbReference type="SMART" id="SM00297">
    <property type="entry name" value="BROMO"/>
    <property type="match status" value="2"/>
</dbReference>
<dbReference type="InterPro" id="IPR027353">
    <property type="entry name" value="NET_dom"/>
</dbReference>
<dbReference type="GO" id="GO:0006338">
    <property type="term" value="P:chromatin remodeling"/>
    <property type="evidence" value="ECO:0007669"/>
    <property type="project" value="TreeGrafter"/>
</dbReference>
<dbReference type="Proteomes" id="UP000812966">
    <property type="component" value="Unassembled WGS sequence"/>
</dbReference>
<dbReference type="PANTHER" id="PTHR22880">
    <property type="entry name" value="FALZ-RELATED BROMODOMAIN-CONTAINING PROTEINS"/>
    <property type="match status" value="1"/>
</dbReference>
<dbReference type="InterPro" id="IPR038336">
    <property type="entry name" value="NET_sf"/>
</dbReference>
<feature type="compositionally biased region" description="Basic and acidic residues" evidence="3">
    <location>
        <begin position="198"/>
        <end position="210"/>
    </location>
</feature>
<protein>
    <recommendedName>
        <fullName evidence="8">Bromodomain-containing protein</fullName>
    </recommendedName>
</protein>
<reference evidence="6" key="1">
    <citation type="submission" date="2020-04" db="EMBL/GenBank/DDBJ databases">
        <title>Analysis of mating type loci in Filobasidium floriforme.</title>
        <authorList>
            <person name="Nowrousian M."/>
        </authorList>
    </citation>
    <scope>NUCLEOTIDE SEQUENCE</scope>
    <source>
        <strain evidence="6">CBS 6242</strain>
    </source>
</reference>
<feature type="domain" description="NET" evidence="5">
    <location>
        <begin position="714"/>
        <end position="794"/>
    </location>
</feature>
<feature type="region of interest" description="Disordered" evidence="3">
    <location>
        <begin position="1"/>
        <end position="266"/>
    </location>
</feature>
<dbReference type="PRINTS" id="PR00503">
    <property type="entry name" value="BROMODOMAIN"/>
</dbReference>
<dbReference type="PROSITE" id="PS50014">
    <property type="entry name" value="BROMODOMAIN_2"/>
    <property type="match status" value="2"/>
</dbReference>
<sequence>MSIDPVPSPPSTSNETPRPDSLPVGKEAREDAHPAHGMAISQLVSPISSATPKLERSDPVSAESPPPPPPPSSTAPPPAPSMTPPASAASGQQDGSVGLTAPVQAGVMGSGMPTSDARSEKMDVDADGTNPEVAVEAISHTPDGATNGTVDTAQPLTPGAAAETGVSLKRSSPDDEREIERSPKRVKDDGEQGSGVIKQERSEMEVDQHQQEQQQESQPMRESPAVKTDDSQHEPQNNGLPDPAHPVSDPALLPPQNLYLPGTYLPPARPPLGSTAPMTYQQYRSLMGLLKSAKKQKDSFAFVAPVDPIALNVPHYFTIIKNPMDLGTVEQKLSQSNPAPNKLKVPAGQQQQSGPYSCVADVVNDVRQVWANTRIFNGPHHVVSISADRLEEFFETQLEKLKLNENPPPPPEQAGPSSFRSQGSVPAEERTRRPSISQPTIRRNPSDDYGTGESSRPKREIHPPTPKDSTWVEPIPQVAKAGKGRANSSPRMKAASRAINDLLTKQKYKMAAHPFYMPVDPIALGIPAYFDVIKRPMDLSTIANKIAAEQYAEAAGVDKDVKLMIKNCFTFNPPGTPVHTCGEQLQKFWNEKWREVLAVPEQEATEEDPALDRELEQLERQRAEISARIDEIHRIKADKGKQKAKPNTQSGWSGSKPSKAGGAGAQNHGGPSKPPAKLGRPAKNGGAAAGAGPGPKPKKQNGRRPSDARDYGDSDAEDGMLEVPTLAQKQELADKIADANPEVLMQALDLIQRTTQLGNHNDEIELDIDALPNNTIAQLYNLVIKGIQPGQAVKKKKSGPKPGGQNGHQHHGQPGPKKGSKKSGMGGRGGGGAAGKNEMEVERIKALEAELSRIRGEEEEDGGEDYGHDEDDDGEEEYEGAYSEEEG</sequence>
<dbReference type="OrthoDB" id="784962at2759"/>
<feature type="compositionally biased region" description="Low complexity" evidence="3">
    <location>
        <begin position="650"/>
        <end position="660"/>
    </location>
</feature>
<dbReference type="InterPro" id="IPR001487">
    <property type="entry name" value="Bromodomain"/>
</dbReference>
<feature type="compositionally biased region" description="Gly residues" evidence="3">
    <location>
        <begin position="824"/>
        <end position="834"/>
    </location>
</feature>
<keyword evidence="1 2" id="KW-0103">Bromodomain</keyword>
<dbReference type="GO" id="GO:0006355">
    <property type="term" value="P:regulation of DNA-templated transcription"/>
    <property type="evidence" value="ECO:0007669"/>
    <property type="project" value="TreeGrafter"/>
</dbReference>
<dbReference type="InterPro" id="IPR036427">
    <property type="entry name" value="Bromodomain-like_sf"/>
</dbReference>
<feature type="compositionally biased region" description="Basic and acidic residues" evidence="3">
    <location>
        <begin position="837"/>
        <end position="856"/>
    </location>
</feature>
<feature type="compositionally biased region" description="Polar residues" evidence="3">
    <location>
        <begin position="415"/>
        <end position="424"/>
    </location>
</feature>
<feature type="compositionally biased region" description="Polar residues" evidence="3">
    <location>
        <begin position="434"/>
        <end position="443"/>
    </location>
</feature>
<feature type="region of interest" description="Disordered" evidence="3">
    <location>
        <begin position="632"/>
        <end position="724"/>
    </location>
</feature>
<name>A0A8K0JMK3_9TREE</name>
<feature type="domain" description="Bromo" evidence="4">
    <location>
        <begin position="294"/>
        <end position="384"/>
    </location>
</feature>
<evidence type="ECO:0000313" key="6">
    <source>
        <dbReference type="EMBL" id="KAG7558261.1"/>
    </source>
</evidence>
<dbReference type="EMBL" id="JABELV010000047">
    <property type="protein sequence ID" value="KAG7558261.1"/>
    <property type="molecule type" value="Genomic_DNA"/>
</dbReference>
<evidence type="ECO:0000259" key="5">
    <source>
        <dbReference type="PROSITE" id="PS51525"/>
    </source>
</evidence>
<feature type="region of interest" description="Disordered" evidence="3">
    <location>
        <begin position="790"/>
        <end position="887"/>
    </location>
</feature>
<evidence type="ECO:0000313" key="7">
    <source>
        <dbReference type="Proteomes" id="UP000812966"/>
    </source>
</evidence>
<feature type="compositionally biased region" description="Acidic residues" evidence="3">
    <location>
        <begin position="857"/>
        <end position="887"/>
    </location>
</feature>
<feature type="compositionally biased region" description="Basic and acidic residues" evidence="3">
    <location>
        <begin position="632"/>
        <end position="641"/>
    </location>
</feature>
<dbReference type="Gene3D" id="1.20.920.10">
    <property type="entry name" value="Bromodomain-like"/>
    <property type="match status" value="2"/>
</dbReference>
<evidence type="ECO:0000256" key="3">
    <source>
        <dbReference type="SAM" id="MobiDB-lite"/>
    </source>
</evidence>
<feature type="region of interest" description="Disordered" evidence="3">
    <location>
        <begin position="402"/>
        <end position="474"/>
    </location>
</feature>
<evidence type="ECO:0008006" key="8">
    <source>
        <dbReference type="Google" id="ProtNLM"/>
    </source>
</evidence>
<dbReference type="PROSITE" id="PS51525">
    <property type="entry name" value="NET"/>
    <property type="match status" value="1"/>
</dbReference>
<accession>A0A8K0JMK3</accession>
<dbReference type="PANTHER" id="PTHR22880:SF225">
    <property type="entry name" value="BROMODOMAIN-CONTAINING PROTEIN BET-1-RELATED"/>
    <property type="match status" value="1"/>
</dbReference>
<comment type="caution">
    <text evidence="6">The sequence shown here is derived from an EMBL/GenBank/DDBJ whole genome shotgun (WGS) entry which is preliminary data.</text>
</comment>
<evidence type="ECO:0000259" key="4">
    <source>
        <dbReference type="PROSITE" id="PS50014"/>
    </source>
</evidence>
<dbReference type="Gene3D" id="1.20.1270.220">
    <property type="match status" value="1"/>
</dbReference>
<evidence type="ECO:0000256" key="1">
    <source>
        <dbReference type="ARBA" id="ARBA00023117"/>
    </source>
</evidence>
<keyword evidence="7" id="KW-1185">Reference proteome</keyword>
<feature type="compositionally biased region" description="Basic and acidic residues" evidence="3">
    <location>
        <begin position="171"/>
        <end position="190"/>
    </location>
</feature>
<feature type="region of interest" description="Disordered" evidence="3">
    <location>
        <begin position="334"/>
        <end position="354"/>
    </location>
</feature>
<dbReference type="AlphaFoldDB" id="A0A8K0JMK3"/>
<feature type="compositionally biased region" description="Polar residues" evidence="3">
    <location>
        <begin position="144"/>
        <end position="155"/>
    </location>
</feature>
<dbReference type="GO" id="GO:0000785">
    <property type="term" value="C:chromatin"/>
    <property type="evidence" value="ECO:0007669"/>
    <property type="project" value="TreeGrafter"/>
</dbReference>